<dbReference type="Gene3D" id="3.20.20.80">
    <property type="entry name" value="Glycosidases"/>
    <property type="match status" value="2"/>
</dbReference>
<dbReference type="GO" id="GO:0005975">
    <property type="term" value="P:carbohydrate metabolic process"/>
    <property type="evidence" value="ECO:0007669"/>
    <property type="project" value="InterPro"/>
</dbReference>
<dbReference type="AlphaFoldDB" id="A0A1F7KZI3"/>
<dbReference type="GO" id="GO:0004565">
    <property type="term" value="F:beta-galactosidase activity"/>
    <property type="evidence" value="ECO:0007669"/>
    <property type="project" value="InterPro"/>
</dbReference>
<dbReference type="Proteomes" id="UP000177050">
    <property type="component" value="Unassembled WGS sequence"/>
</dbReference>
<keyword evidence="2" id="KW-0326">Glycosidase</keyword>
<accession>A0A1F7KZI3</accession>
<comment type="caution">
    <text evidence="4">The sequence shown here is derived from an EMBL/GenBank/DDBJ whole genome shotgun (WGS) entry which is preliminary data.</text>
</comment>
<evidence type="ECO:0000256" key="2">
    <source>
        <dbReference type="ARBA" id="ARBA00023295"/>
    </source>
</evidence>
<proteinExistence type="predicted"/>
<reference evidence="4 5" key="1">
    <citation type="journal article" date="2016" name="Nat. Commun.">
        <title>Thousands of microbial genomes shed light on interconnected biogeochemical processes in an aquifer system.</title>
        <authorList>
            <person name="Anantharaman K."/>
            <person name="Brown C.T."/>
            <person name="Hug L.A."/>
            <person name="Sharon I."/>
            <person name="Castelle C.J."/>
            <person name="Probst A.J."/>
            <person name="Thomas B.C."/>
            <person name="Singh A."/>
            <person name="Wilkins M.J."/>
            <person name="Karaoz U."/>
            <person name="Brodie E.L."/>
            <person name="Williams K.H."/>
            <person name="Hubbard S.S."/>
            <person name="Banfield J.F."/>
        </authorList>
    </citation>
    <scope>NUCLEOTIDE SEQUENCE [LARGE SCALE GENOMIC DNA]</scope>
</reference>
<dbReference type="InterPro" id="IPR013529">
    <property type="entry name" value="Glyco_hydro_42_N"/>
</dbReference>
<gene>
    <name evidence="4" type="ORF">A3K52_00625</name>
</gene>
<dbReference type="GO" id="GO:0009341">
    <property type="term" value="C:beta-galactosidase complex"/>
    <property type="evidence" value="ECO:0007669"/>
    <property type="project" value="InterPro"/>
</dbReference>
<dbReference type="SUPFAM" id="SSF51445">
    <property type="entry name" value="(Trans)glycosidases"/>
    <property type="match status" value="1"/>
</dbReference>
<sequence length="309" mass="35833">MKKSKVVGASFSHPHLLHLDFAFNNALEQYSQLGLKHIRLGCYWANMEKTPGIYDFSEIDSLVDACGKLGITITMTVGIKAPRYPEYYIPSWIVSSIKLKNNSFVFENDMFNTALFSFIKATIIHFKNYPQIKYWQIENEPLDPSGPHWWRIDSELLEKEVVLVKDIDSDRPIMINLWGNELSKRNYYDKVTNLADIVGLDLYPKVPNKNILGKLIMQGPRDSDIHIQEVIKAITKKGKKVWISELQAEPWTIPDSCSPQQVMINAEWISDWEIDGVFFWGFEYWYQQKMLGNIKYWTAAEKAIALLTK</sequence>
<organism evidence="4 5">
    <name type="scientific">Candidatus Roizmanbacteria bacterium RIFOXYD1_FULL_38_12</name>
    <dbReference type="NCBI Taxonomy" id="1802093"/>
    <lineage>
        <taxon>Bacteria</taxon>
        <taxon>Candidatus Roizmaniibacteriota</taxon>
    </lineage>
</organism>
<keyword evidence="1" id="KW-0378">Hydrolase</keyword>
<dbReference type="EMBL" id="MGBR01000001">
    <property type="protein sequence ID" value="OGK73287.1"/>
    <property type="molecule type" value="Genomic_DNA"/>
</dbReference>
<protein>
    <recommendedName>
        <fullName evidence="3">Glycoside hydrolase family 42 N-terminal domain-containing protein</fullName>
    </recommendedName>
</protein>
<evidence type="ECO:0000259" key="3">
    <source>
        <dbReference type="Pfam" id="PF02449"/>
    </source>
</evidence>
<evidence type="ECO:0000313" key="5">
    <source>
        <dbReference type="Proteomes" id="UP000177050"/>
    </source>
</evidence>
<evidence type="ECO:0000256" key="1">
    <source>
        <dbReference type="ARBA" id="ARBA00022801"/>
    </source>
</evidence>
<dbReference type="InterPro" id="IPR017853">
    <property type="entry name" value="GH"/>
</dbReference>
<dbReference type="Pfam" id="PF02449">
    <property type="entry name" value="Glyco_hydro_42"/>
    <property type="match status" value="1"/>
</dbReference>
<evidence type="ECO:0000313" key="4">
    <source>
        <dbReference type="EMBL" id="OGK73287.1"/>
    </source>
</evidence>
<feature type="domain" description="Glycoside hydrolase family 42 N-terminal" evidence="3">
    <location>
        <begin position="25"/>
        <end position="141"/>
    </location>
</feature>
<name>A0A1F7KZI3_9BACT</name>